<comment type="caution">
    <text evidence="1">The sequence shown here is derived from an EMBL/GenBank/DDBJ whole genome shotgun (WGS) entry which is preliminary data.</text>
</comment>
<protein>
    <recommendedName>
        <fullName evidence="3">Gag protein</fullName>
    </recommendedName>
</protein>
<evidence type="ECO:0000313" key="1">
    <source>
        <dbReference type="EMBL" id="KAJ8888839.1"/>
    </source>
</evidence>
<organism evidence="1 2">
    <name type="scientific">Dryococelus australis</name>
    <dbReference type="NCBI Taxonomy" id="614101"/>
    <lineage>
        <taxon>Eukaryota</taxon>
        <taxon>Metazoa</taxon>
        <taxon>Ecdysozoa</taxon>
        <taxon>Arthropoda</taxon>
        <taxon>Hexapoda</taxon>
        <taxon>Insecta</taxon>
        <taxon>Pterygota</taxon>
        <taxon>Neoptera</taxon>
        <taxon>Polyneoptera</taxon>
        <taxon>Phasmatodea</taxon>
        <taxon>Verophasmatodea</taxon>
        <taxon>Anareolatae</taxon>
        <taxon>Phasmatidae</taxon>
        <taxon>Eurycanthinae</taxon>
        <taxon>Dryococelus</taxon>
    </lineage>
</organism>
<dbReference type="Proteomes" id="UP001159363">
    <property type="component" value="Chromosome 3"/>
</dbReference>
<accession>A0ABQ9HWT7</accession>
<proteinExistence type="predicted"/>
<sequence>MRMKRFQRYRLLSGLEKKNGEMQVSTLVYVMGAEAEEILNSFHLSEEDTKLYKVVVKLLDSYFIPRRNVIYEWAKFNLRSQLTDELVDAFITDLHTLAEHCEYQTLRDELEHDRLVVGIQDKKLSESLQLDANLTLESAIMKARQSEAVGKQQVVVQRSMKETTVEDNIDRIHVNASQGSRGQQNHQIYQKTKMNNNGPNLQGVRECYRCGVPMTKHIGKGARRLLRDAMVVGERVTS</sequence>
<dbReference type="EMBL" id="JARBHB010000003">
    <property type="protein sequence ID" value="KAJ8888839.1"/>
    <property type="molecule type" value="Genomic_DNA"/>
</dbReference>
<keyword evidence="2" id="KW-1185">Reference proteome</keyword>
<evidence type="ECO:0008006" key="3">
    <source>
        <dbReference type="Google" id="ProtNLM"/>
    </source>
</evidence>
<dbReference type="PANTHER" id="PTHR33198">
    <property type="entry name" value="ANK_REP_REGION DOMAIN-CONTAINING PROTEIN-RELATED"/>
    <property type="match status" value="1"/>
</dbReference>
<name>A0ABQ9HWT7_9NEOP</name>
<gene>
    <name evidence="1" type="ORF">PR048_008333</name>
</gene>
<reference evidence="1 2" key="1">
    <citation type="submission" date="2023-02" db="EMBL/GenBank/DDBJ databases">
        <title>LHISI_Scaffold_Assembly.</title>
        <authorList>
            <person name="Stuart O.P."/>
            <person name="Cleave R."/>
            <person name="Magrath M.J.L."/>
            <person name="Mikheyev A.S."/>
        </authorList>
    </citation>
    <scope>NUCLEOTIDE SEQUENCE [LARGE SCALE GENOMIC DNA]</scope>
    <source>
        <strain evidence="1">Daus_M_001</strain>
        <tissue evidence="1">Leg muscle</tissue>
    </source>
</reference>
<evidence type="ECO:0000313" key="2">
    <source>
        <dbReference type="Proteomes" id="UP001159363"/>
    </source>
</evidence>